<name>A0A1X2GDZ0_9FUNG</name>
<sequence length="122" mass="13331">MVKEESTTASSDNTPSSTTTHIPQTIAADTTDEKKKPLSHVSDHLDHSPPPPAYQASVHHHHSLSHNRYSQLVPSSSVYFYQPTPAPQTVIVHDTPSRSKDACCWGCVAGLILCFGAKEFCF</sequence>
<proteinExistence type="predicted"/>
<reference evidence="2 3" key="1">
    <citation type="submission" date="2016-07" db="EMBL/GenBank/DDBJ databases">
        <title>Pervasive Adenine N6-methylation of Active Genes in Fungi.</title>
        <authorList>
            <consortium name="DOE Joint Genome Institute"/>
            <person name="Mondo S.J."/>
            <person name="Dannebaum R.O."/>
            <person name="Kuo R.C."/>
            <person name="Labutti K."/>
            <person name="Haridas S."/>
            <person name="Kuo A."/>
            <person name="Salamov A."/>
            <person name="Ahrendt S.R."/>
            <person name="Lipzen A."/>
            <person name="Sullivan W."/>
            <person name="Andreopoulos W.B."/>
            <person name="Clum A."/>
            <person name="Lindquist E."/>
            <person name="Daum C."/>
            <person name="Ramamoorthy G.K."/>
            <person name="Gryganskyi A."/>
            <person name="Culley D."/>
            <person name="Magnuson J.K."/>
            <person name="James T.Y."/>
            <person name="O'Malley M.A."/>
            <person name="Stajich J.E."/>
            <person name="Spatafora J.W."/>
            <person name="Visel A."/>
            <person name="Grigoriev I.V."/>
        </authorList>
    </citation>
    <scope>NUCLEOTIDE SEQUENCE [LARGE SCALE GENOMIC DNA]</scope>
    <source>
        <strain evidence="2 3">NRRL 3301</strain>
    </source>
</reference>
<protein>
    <recommendedName>
        <fullName evidence="4">Cysteine-rich transmembrane CYSTM domain-containing protein</fullName>
    </recommendedName>
</protein>
<organism evidence="2 3">
    <name type="scientific">Hesseltinella vesiculosa</name>
    <dbReference type="NCBI Taxonomy" id="101127"/>
    <lineage>
        <taxon>Eukaryota</taxon>
        <taxon>Fungi</taxon>
        <taxon>Fungi incertae sedis</taxon>
        <taxon>Mucoromycota</taxon>
        <taxon>Mucoromycotina</taxon>
        <taxon>Mucoromycetes</taxon>
        <taxon>Mucorales</taxon>
        <taxon>Cunninghamellaceae</taxon>
        <taxon>Hesseltinella</taxon>
    </lineage>
</organism>
<dbReference type="OrthoDB" id="2207060at2759"/>
<evidence type="ECO:0000313" key="3">
    <source>
        <dbReference type="Proteomes" id="UP000242146"/>
    </source>
</evidence>
<feature type="compositionally biased region" description="Basic and acidic residues" evidence="1">
    <location>
        <begin position="31"/>
        <end position="47"/>
    </location>
</feature>
<keyword evidence="3" id="KW-1185">Reference proteome</keyword>
<evidence type="ECO:0008006" key="4">
    <source>
        <dbReference type="Google" id="ProtNLM"/>
    </source>
</evidence>
<dbReference type="AlphaFoldDB" id="A0A1X2GDZ0"/>
<evidence type="ECO:0000256" key="1">
    <source>
        <dbReference type="SAM" id="MobiDB-lite"/>
    </source>
</evidence>
<dbReference type="EMBL" id="MCGT01000020">
    <property type="protein sequence ID" value="ORX51631.1"/>
    <property type="molecule type" value="Genomic_DNA"/>
</dbReference>
<accession>A0A1X2GDZ0</accession>
<gene>
    <name evidence="2" type="ORF">DM01DRAFT_1337136</name>
</gene>
<evidence type="ECO:0000313" key="2">
    <source>
        <dbReference type="EMBL" id="ORX51631.1"/>
    </source>
</evidence>
<feature type="compositionally biased region" description="Polar residues" evidence="1">
    <location>
        <begin position="7"/>
        <end position="23"/>
    </location>
</feature>
<dbReference type="Proteomes" id="UP000242146">
    <property type="component" value="Unassembled WGS sequence"/>
</dbReference>
<comment type="caution">
    <text evidence="2">The sequence shown here is derived from an EMBL/GenBank/DDBJ whole genome shotgun (WGS) entry which is preliminary data.</text>
</comment>
<feature type="region of interest" description="Disordered" evidence="1">
    <location>
        <begin position="1"/>
        <end position="66"/>
    </location>
</feature>